<accession>A0A136WD06</accession>
<dbReference type="InterPro" id="IPR029068">
    <property type="entry name" value="Glyas_Bleomycin-R_OHBP_Dase"/>
</dbReference>
<dbReference type="InterPro" id="IPR037523">
    <property type="entry name" value="VOC_core"/>
</dbReference>
<dbReference type="Proteomes" id="UP000070539">
    <property type="component" value="Unassembled WGS sequence"/>
</dbReference>
<dbReference type="PANTHER" id="PTHR46036">
    <property type="entry name" value="LACTOYLGLUTATHIONE LYASE"/>
    <property type="match status" value="1"/>
</dbReference>
<dbReference type="Pfam" id="PF00903">
    <property type="entry name" value="Glyoxalase"/>
    <property type="match status" value="1"/>
</dbReference>
<evidence type="ECO:0000256" key="2">
    <source>
        <dbReference type="ARBA" id="ARBA00030892"/>
    </source>
</evidence>
<evidence type="ECO:0000313" key="6">
    <source>
        <dbReference type="EMBL" id="KXL52370.1"/>
    </source>
</evidence>
<proteinExistence type="predicted"/>
<dbReference type="SUPFAM" id="SSF54593">
    <property type="entry name" value="Glyoxalase/Bleomycin resistance protein/Dihydroxybiphenyl dioxygenase"/>
    <property type="match status" value="1"/>
</dbReference>
<comment type="caution">
    <text evidence="6">The sequence shown here is derived from an EMBL/GenBank/DDBJ whole genome shotgun (WGS) entry which is preliminary data.</text>
</comment>
<evidence type="ECO:0000313" key="7">
    <source>
        <dbReference type="Proteomes" id="UP000070539"/>
    </source>
</evidence>
<evidence type="ECO:0000259" key="5">
    <source>
        <dbReference type="PROSITE" id="PS51819"/>
    </source>
</evidence>
<keyword evidence="6" id="KW-0456">Lyase</keyword>
<dbReference type="STRING" id="36847.CLNEO_23040"/>
<dbReference type="GO" id="GO:0004462">
    <property type="term" value="F:lactoylglutathione lyase activity"/>
    <property type="evidence" value="ECO:0007669"/>
    <property type="project" value="TreeGrafter"/>
</dbReference>
<dbReference type="InterPro" id="IPR004360">
    <property type="entry name" value="Glyas_Fos-R_dOase_dom"/>
</dbReference>
<dbReference type="Gene3D" id="3.10.180.10">
    <property type="entry name" value="2,3-Dihydroxybiphenyl 1,2-Dioxygenase, domain 1"/>
    <property type="match status" value="1"/>
</dbReference>
<evidence type="ECO:0000256" key="3">
    <source>
        <dbReference type="ARBA" id="ARBA00032460"/>
    </source>
</evidence>
<dbReference type="PROSITE" id="PS51819">
    <property type="entry name" value="VOC"/>
    <property type="match status" value="1"/>
</dbReference>
<reference evidence="6 7" key="1">
    <citation type="submission" date="2016-01" db="EMBL/GenBank/DDBJ databases">
        <title>Genome sequence of Clostridium neopropionicum X4, DSM-3847.</title>
        <authorList>
            <person name="Poehlein A."/>
            <person name="Beck M.H."/>
            <person name="Bengelsdorf F.R."/>
            <person name="Daniel R."/>
            <person name="Duerre P."/>
        </authorList>
    </citation>
    <scope>NUCLEOTIDE SEQUENCE [LARGE SCALE GENOMIC DNA]</scope>
    <source>
        <strain evidence="6 7">DSM-3847</strain>
    </source>
</reference>
<evidence type="ECO:0000256" key="1">
    <source>
        <dbReference type="ARBA" id="ARBA00030291"/>
    </source>
</evidence>
<feature type="domain" description="VOC" evidence="5">
    <location>
        <begin position="3"/>
        <end position="121"/>
    </location>
</feature>
<dbReference type="PATRIC" id="fig|36847.3.peg.2684"/>
<sequence>MFTFNHYNFNIVNLEKSIKFYEEALGLKEVRRIEAPDGSWKLVFLGDGVTDFRLELTWLQDRSEPYNLGENEFHLAFKAEDYDAAYEKHKKMGCICFENPAMGIYFINDPDNYWLEIIPKR</sequence>
<dbReference type="EMBL" id="LRVM01000008">
    <property type="protein sequence ID" value="KXL52370.1"/>
    <property type="molecule type" value="Genomic_DNA"/>
</dbReference>
<dbReference type="AlphaFoldDB" id="A0A136WD06"/>
<gene>
    <name evidence="6" type="primary">gloA</name>
    <name evidence="6" type="ORF">CLNEO_23040</name>
</gene>
<dbReference type="OrthoDB" id="192739at2"/>
<dbReference type="GO" id="GO:0005737">
    <property type="term" value="C:cytoplasm"/>
    <property type="evidence" value="ECO:0007669"/>
    <property type="project" value="TreeGrafter"/>
</dbReference>
<protein>
    <recommendedName>
        <fullName evidence="2">Aldoketomutase</fullName>
    </recommendedName>
    <alternativeName>
        <fullName evidence="1">Ketone-aldehyde mutase</fullName>
    </alternativeName>
    <alternativeName>
        <fullName evidence="3">Methylglyoxalase</fullName>
    </alternativeName>
    <alternativeName>
        <fullName evidence="4">S-D-lactoylglutathione methylglyoxal lyase</fullName>
    </alternativeName>
</protein>
<dbReference type="GO" id="GO:0019243">
    <property type="term" value="P:methylglyoxal catabolic process to D-lactate via S-lactoyl-glutathione"/>
    <property type="evidence" value="ECO:0007669"/>
    <property type="project" value="TreeGrafter"/>
</dbReference>
<dbReference type="RefSeq" id="WP_066089155.1">
    <property type="nucleotide sequence ID" value="NZ_LRVM01000008.1"/>
</dbReference>
<name>A0A136WD06_9FIRM</name>
<organism evidence="6 7">
    <name type="scientific">Anaerotignum neopropionicum</name>
    <dbReference type="NCBI Taxonomy" id="36847"/>
    <lineage>
        <taxon>Bacteria</taxon>
        <taxon>Bacillati</taxon>
        <taxon>Bacillota</taxon>
        <taxon>Clostridia</taxon>
        <taxon>Lachnospirales</taxon>
        <taxon>Anaerotignaceae</taxon>
        <taxon>Anaerotignum</taxon>
    </lineage>
</organism>
<keyword evidence="7" id="KW-1185">Reference proteome</keyword>
<evidence type="ECO:0000256" key="4">
    <source>
        <dbReference type="ARBA" id="ARBA00033298"/>
    </source>
</evidence>
<dbReference type="PANTHER" id="PTHR46036:SF5">
    <property type="entry name" value="LACTOYLGLUTATHIONE LYASE"/>
    <property type="match status" value="1"/>
</dbReference>